<name>W6DI75_ANAPH</name>
<accession>W6DI75</accession>
<sequence length="9" mass="1072">MTSGRFKVF</sequence>
<protein>
    <submittedName>
        <fullName evidence="1">Uncharacterized protein</fullName>
    </submittedName>
</protein>
<dbReference type="EMBL" id="KF745718">
    <property type="protein sequence ID" value="AHI96443.1"/>
    <property type="molecule type" value="Genomic_DNA"/>
</dbReference>
<proteinExistence type="predicted"/>
<reference evidence="1" key="1">
    <citation type="journal article" date="2014" name="Ticks Tick Borne Dis.">
        <title>Genetic variability of Anaplasma phagocytophilum in ticks and voles from Ixodes persulcatus/Ixodes trianguliceps sympatric areas from Western Siberia, Russia.</title>
        <authorList>
            <person name="Rar V.A."/>
            <person name="Epikhina T.I."/>
            <person name="Yakimenko V.V."/>
            <person name="Malkova M.G."/>
            <person name="Tancev A.K."/>
            <person name="Bondarenko E.I."/>
            <person name="Ivanov M.K."/>
            <person name="Tikunova N.V."/>
        </authorList>
    </citation>
    <scope>NUCLEOTIDE SEQUENCE</scope>
    <source>
        <strain evidence="1">Omsk-vole79</strain>
    </source>
</reference>
<evidence type="ECO:0000313" key="1">
    <source>
        <dbReference type="EMBL" id="AHI96443.1"/>
    </source>
</evidence>
<organism evidence="1">
    <name type="scientific">Anaplasma phagocytophilum</name>
    <name type="common">Ehrlichia phagocytophila</name>
    <dbReference type="NCBI Taxonomy" id="948"/>
    <lineage>
        <taxon>Bacteria</taxon>
        <taxon>Pseudomonadati</taxon>
        <taxon>Pseudomonadota</taxon>
        <taxon>Alphaproteobacteria</taxon>
        <taxon>Rickettsiales</taxon>
        <taxon>Anaplasmataceae</taxon>
        <taxon>Anaplasma</taxon>
        <taxon>phagocytophilum group</taxon>
    </lineage>
</organism>